<dbReference type="Proteomes" id="UP001642483">
    <property type="component" value="Unassembled WGS sequence"/>
</dbReference>
<dbReference type="InterPro" id="IPR000639">
    <property type="entry name" value="Epox_hydrolase-like"/>
</dbReference>
<dbReference type="Gene3D" id="3.40.50.1820">
    <property type="entry name" value="alpha/beta hydrolase"/>
    <property type="match status" value="1"/>
</dbReference>
<dbReference type="InterPro" id="IPR000073">
    <property type="entry name" value="AB_hydrolase_1"/>
</dbReference>
<dbReference type="InterPro" id="IPR029058">
    <property type="entry name" value="AB_hydrolase_fold"/>
</dbReference>
<keyword evidence="3" id="KW-1133">Transmembrane helix</keyword>
<dbReference type="PRINTS" id="PR00111">
    <property type="entry name" value="ABHYDROLASE"/>
</dbReference>
<dbReference type="PRINTS" id="PR00412">
    <property type="entry name" value="EPOXHYDRLASE"/>
</dbReference>
<dbReference type="EMBL" id="CAWYQH010000068">
    <property type="protein sequence ID" value="CAK8679640.1"/>
    <property type="molecule type" value="Genomic_DNA"/>
</dbReference>
<keyword evidence="3" id="KW-0472">Membrane</keyword>
<comment type="similarity">
    <text evidence="2">Belongs to the AB hydrolase superfamily. Epoxide hydrolase family.</text>
</comment>
<comment type="caution">
    <text evidence="5">The sequence shown here is derived from an EMBL/GenBank/DDBJ whole genome shotgun (WGS) entry which is preliminary data.</text>
</comment>
<gene>
    <name evidence="5" type="ORF">CVLEPA_LOCUS9901</name>
</gene>
<evidence type="ECO:0000313" key="5">
    <source>
        <dbReference type="EMBL" id="CAK8679640.1"/>
    </source>
</evidence>
<feature type="domain" description="AB hydrolase-1" evidence="4">
    <location>
        <begin position="86"/>
        <end position="330"/>
    </location>
</feature>
<evidence type="ECO:0000256" key="1">
    <source>
        <dbReference type="ARBA" id="ARBA00022801"/>
    </source>
</evidence>
<organism evidence="5 6">
    <name type="scientific">Clavelina lepadiformis</name>
    <name type="common">Light-bulb sea squirt</name>
    <name type="synonym">Ascidia lepadiformis</name>
    <dbReference type="NCBI Taxonomy" id="159417"/>
    <lineage>
        <taxon>Eukaryota</taxon>
        <taxon>Metazoa</taxon>
        <taxon>Chordata</taxon>
        <taxon>Tunicata</taxon>
        <taxon>Ascidiacea</taxon>
        <taxon>Aplousobranchia</taxon>
        <taxon>Clavelinidae</taxon>
        <taxon>Clavelina</taxon>
    </lineage>
</organism>
<feature type="transmembrane region" description="Helical" evidence="3">
    <location>
        <begin position="6"/>
        <end position="36"/>
    </location>
</feature>
<keyword evidence="6" id="KW-1185">Reference proteome</keyword>
<dbReference type="Pfam" id="PF00561">
    <property type="entry name" value="Abhydrolase_1"/>
    <property type="match status" value="1"/>
</dbReference>
<keyword evidence="1" id="KW-0378">Hydrolase</keyword>
<evidence type="ECO:0000259" key="4">
    <source>
        <dbReference type="Pfam" id="PF00561"/>
    </source>
</evidence>
<evidence type="ECO:0000256" key="3">
    <source>
        <dbReference type="SAM" id="Phobius"/>
    </source>
</evidence>
<name>A0ABP0FIZ0_CLALP</name>
<reference evidence="5 6" key="1">
    <citation type="submission" date="2024-02" db="EMBL/GenBank/DDBJ databases">
        <authorList>
            <person name="Daric V."/>
            <person name="Darras S."/>
        </authorList>
    </citation>
    <scope>NUCLEOTIDE SEQUENCE [LARGE SCALE GENOMIC DNA]</scope>
</reference>
<dbReference type="PANTHER" id="PTHR43329">
    <property type="entry name" value="EPOXIDE HYDROLASE"/>
    <property type="match status" value="1"/>
</dbReference>
<accession>A0ABP0FIZ0</accession>
<proteinExistence type="inferred from homology"/>
<protein>
    <recommendedName>
        <fullName evidence="4">AB hydrolase-1 domain-containing protein</fullName>
    </recommendedName>
</protein>
<evidence type="ECO:0000256" key="2">
    <source>
        <dbReference type="ARBA" id="ARBA00038334"/>
    </source>
</evidence>
<evidence type="ECO:0000313" key="6">
    <source>
        <dbReference type="Proteomes" id="UP001642483"/>
    </source>
</evidence>
<dbReference type="SUPFAM" id="SSF53474">
    <property type="entry name" value="alpha/beta-Hydrolases"/>
    <property type="match status" value="1"/>
</dbReference>
<sequence length="349" mass="40406">MTTSWVMGLLVGVVYFLIGGFLSLLVVPAVILKAILGGSKGIRGLFKRRLHNQLPKVAEMKFQHDFVRTKSGTRFHYVHTGSEDSPLMLCLHGFPECWYSWRHILEKFSGKFHVVALDMRGYGESDKPSSIGEYHIDYLVNDVREVIIGLGYEKAVIVGHDWGGVIAWEIPLFYPEVVNKLIIMSAPSRKAFMEYLMGNVLQVLSSWYIFFFQIPFLPEFVFAVNDYQFFEKFMNQGENKLSSEEVEIYKNSVARFLNYGINYYRACNPMYKGLKMKRVTKQIVQPTLLLWGKKDKAISHKCIDYIQKYLPQLSVGFLEEASHWVVHERPDEVCLFMENFLERDDDVSS</sequence>
<keyword evidence="3" id="KW-0812">Transmembrane</keyword>